<evidence type="ECO:0000313" key="3">
    <source>
        <dbReference type="Proteomes" id="UP000177480"/>
    </source>
</evidence>
<keyword evidence="1" id="KW-1133">Transmembrane helix</keyword>
<keyword evidence="1" id="KW-0812">Transmembrane</keyword>
<name>A0A1G2FYD5_9BACT</name>
<reference evidence="2 3" key="1">
    <citation type="journal article" date="2016" name="Nat. Commun.">
        <title>Thousands of microbial genomes shed light on interconnected biogeochemical processes in an aquifer system.</title>
        <authorList>
            <person name="Anantharaman K."/>
            <person name="Brown C.T."/>
            <person name="Hug L.A."/>
            <person name="Sharon I."/>
            <person name="Castelle C.J."/>
            <person name="Probst A.J."/>
            <person name="Thomas B.C."/>
            <person name="Singh A."/>
            <person name="Wilkins M.J."/>
            <person name="Karaoz U."/>
            <person name="Brodie E.L."/>
            <person name="Williams K.H."/>
            <person name="Hubbard S.S."/>
            <person name="Banfield J.F."/>
        </authorList>
    </citation>
    <scope>NUCLEOTIDE SEQUENCE [LARGE SCALE GENOMIC DNA]</scope>
</reference>
<proteinExistence type="predicted"/>
<dbReference type="EMBL" id="MHNK01000020">
    <property type="protein sequence ID" value="OGZ43075.1"/>
    <property type="molecule type" value="Genomic_DNA"/>
</dbReference>
<evidence type="ECO:0000256" key="1">
    <source>
        <dbReference type="SAM" id="Phobius"/>
    </source>
</evidence>
<evidence type="ECO:0000313" key="2">
    <source>
        <dbReference type="EMBL" id="OGZ43075.1"/>
    </source>
</evidence>
<dbReference type="STRING" id="1802114.A2719_01795"/>
<gene>
    <name evidence="2" type="ORF">A2719_01795</name>
</gene>
<accession>A0A1G2FYD5</accession>
<dbReference type="Proteomes" id="UP000177480">
    <property type="component" value="Unassembled WGS sequence"/>
</dbReference>
<sequence length="80" mass="8912">MDIGRVGEAVSCAFVFLIVSLGIVVGLASIILGPVGINTHMLPFDLEDYHMWMFVGGGWFLILWVAASVSLYRYPRKHQE</sequence>
<comment type="caution">
    <text evidence="2">The sequence shown here is derived from an EMBL/GenBank/DDBJ whole genome shotgun (WGS) entry which is preliminary data.</text>
</comment>
<dbReference type="AlphaFoldDB" id="A0A1G2FYD5"/>
<feature type="transmembrane region" description="Helical" evidence="1">
    <location>
        <begin position="12"/>
        <end position="37"/>
    </location>
</feature>
<organism evidence="2 3">
    <name type="scientific">Candidatus Ryanbacteria bacterium RIFCSPHIGHO2_01_FULL_45_22</name>
    <dbReference type="NCBI Taxonomy" id="1802114"/>
    <lineage>
        <taxon>Bacteria</taxon>
        <taxon>Candidatus Ryaniibacteriota</taxon>
    </lineage>
</organism>
<keyword evidence="1" id="KW-0472">Membrane</keyword>
<feature type="transmembrane region" description="Helical" evidence="1">
    <location>
        <begin position="49"/>
        <end position="72"/>
    </location>
</feature>
<protein>
    <submittedName>
        <fullName evidence="2">Uncharacterized protein</fullName>
    </submittedName>
</protein>